<dbReference type="InterPro" id="IPR052514">
    <property type="entry name" value="SAM-dependent_MTase"/>
</dbReference>
<keyword evidence="3" id="KW-1185">Reference proteome</keyword>
<name>A0A8D5JDN1_9BACT</name>
<dbReference type="KEGG" id="dbk:DGMP_20160"/>
<dbReference type="PANTHER" id="PTHR34203:SF15">
    <property type="entry name" value="SLL1173 PROTEIN"/>
    <property type="match status" value="1"/>
</dbReference>
<dbReference type="EMBL" id="AP024086">
    <property type="protein sequence ID" value="BCL61323.1"/>
    <property type="molecule type" value="Genomic_DNA"/>
</dbReference>
<dbReference type="NCBIfam" id="TIGR01444">
    <property type="entry name" value="fkbM_fam"/>
    <property type="match status" value="1"/>
</dbReference>
<dbReference type="PANTHER" id="PTHR34203">
    <property type="entry name" value="METHYLTRANSFERASE, FKBM FAMILY PROTEIN"/>
    <property type="match status" value="1"/>
</dbReference>
<accession>A0A8D5JDN1</accession>
<reference evidence="2" key="1">
    <citation type="submission" date="2020-09" db="EMBL/GenBank/DDBJ databases">
        <title>Desulfogranum mesoprofundum gen. nov., sp. nov., a novel mesophilic, sulfate-reducing chemolithoautotroph isolated from a deep-sea hydrothermal vent chimney in the Suiyo Seamount.</title>
        <authorList>
            <person name="Hashimoto Y."/>
            <person name="Nakagawa S."/>
        </authorList>
    </citation>
    <scope>NUCLEOTIDE SEQUENCE</scope>
    <source>
        <strain evidence="2">KT2</strain>
    </source>
</reference>
<evidence type="ECO:0000259" key="1">
    <source>
        <dbReference type="Pfam" id="PF05050"/>
    </source>
</evidence>
<dbReference type="Proteomes" id="UP000826725">
    <property type="component" value="Chromosome"/>
</dbReference>
<dbReference type="Pfam" id="PF05050">
    <property type="entry name" value="Methyltransf_21"/>
    <property type="match status" value="1"/>
</dbReference>
<protein>
    <recommendedName>
        <fullName evidence="1">Methyltransferase FkbM domain-containing protein</fullName>
    </recommendedName>
</protein>
<organism evidence="2 3">
    <name type="scientific">Desulfomarina profundi</name>
    <dbReference type="NCBI Taxonomy" id="2772557"/>
    <lineage>
        <taxon>Bacteria</taxon>
        <taxon>Pseudomonadati</taxon>
        <taxon>Thermodesulfobacteriota</taxon>
        <taxon>Desulfobulbia</taxon>
        <taxon>Desulfobulbales</taxon>
        <taxon>Desulfobulbaceae</taxon>
        <taxon>Desulfomarina</taxon>
    </lineage>
</organism>
<dbReference type="RefSeq" id="WP_228853786.1">
    <property type="nucleotide sequence ID" value="NZ_AP024086.1"/>
</dbReference>
<evidence type="ECO:0000313" key="3">
    <source>
        <dbReference type="Proteomes" id="UP000826725"/>
    </source>
</evidence>
<dbReference type="AlphaFoldDB" id="A0A8D5JDN1"/>
<proteinExistence type="predicted"/>
<dbReference type="InterPro" id="IPR006342">
    <property type="entry name" value="FkbM_mtfrase"/>
</dbReference>
<evidence type="ECO:0000313" key="2">
    <source>
        <dbReference type="EMBL" id="BCL61323.1"/>
    </source>
</evidence>
<gene>
    <name evidence="2" type="ORF">DGMP_20160</name>
</gene>
<feature type="domain" description="Methyltransferase FkbM" evidence="1">
    <location>
        <begin position="68"/>
        <end position="227"/>
    </location>
</feature>
<sequence>MNILRTIVERLSRGKVIKRRITVDGKSVPLLVSPDAQLKYLKFGSGVFDQDLINIAEKYLIENSNVWDVGANVGVFTFAASSVANKGTVVSIEADIWLANILRKTAMFKEYSNNTISVLPVAISNDNSVASFMVAARGRASNALEEAGGRSQMGGVREKQYVPTLTLDTLLNTFPPPDFIKIDVEGAEHMVLQGATNIINNIRPKFYVEVGSDVSRQILHLFHSAGYFAFDPLDNKLTDNCAPNTFFIPKEDEKA</sequence>